<keyword evidence="12" id="KW-1185">Reference proteome</keyword>
<dbReference type="Gene3D" id="3.40.250.10">
    <property type="entry name" value="Rhodanese-like domain"/>
    <property type="match status" value="1"/>
</dbReference>
<dbReference type="PANTHER" id="PTHR43675:SF8">
    <property type="entry name" value="ARSENITE METHYLTRANSFERASE"/>
    <property type="match status" value="1"/>
</dbReference>
<evidence type="ECO:0000256" key="3">
    <source>
        <dbReference type="ARBA" id="ARBA00034487"/>
    </source>
</evidence>
<keyword evidence="2" id="KW-0949">S-adenosyl-L-methionine</keyword>
<dbReference type="SUPFAM" id="SSF53335">
    <property type="entry name" value="S-adenosyl-L-methionine-dependent methyltransferases"/>
    <property type="match status" value="1"/>
</dbReference>
<feature type="domain" description="Rhodanese" evidence="10">
    <location>
        <begin position="356"/>
        <end position="455"/>
    </location>
</feature>
<comment type="catalytic activity">
    <reaction evidence="7">
        <text>arsenic triglutathione + 2 [thioredoxin]-dithiol + 2 S-adenosyl-L-methionine + H2O = dimethylarsinous acid + 2 [thioredoxin]-disulfide + 3 glutathione + 2 S-adenosyl-L-homocysteine + 2 H(+)</text>
        <dbReference type="Rhea" id="RHEA:69464"/>
        <dbReference type="Rhea" id="RHEA-COMP:10698"/>
        <dbReference type="Rhea" id="RHEA-COMP:10700"/>
        <dbReference type="ChEBI" id="CHEBI:15377"/>
        <dbReference type="ChEBI" id="CHEBI:15378"/>
        <dbReference type="ChEBI" id="CHEBI:23808"/>
        <dbReference type="ChEBI" id="CHEBI:29950"/>
        <dbReference type="ChEBI" id="CHEBI:50058"/>
        <dbReference type="ChEBI" id="CHEBI:57856"/>
        <dbReference type="ChEBI" id="CHEBI:57925"/>
        <dbReference type="ChEBI" id="CHEBI:59789"/>
        <dbReference type="ChEBI" id="CHEBI:183640"/>
        <dbReference type="EC" id="2.1.1.137"/>
    </reaction>
</comment>
<dbReference type="Pfam" id="PF00581">
    <property type="entry name" value="Rhodanese"/>
    <property type="match status" value="1"/>
</dbReference>
<evidence type="ECO:0000259" key="10">
    <source>
        <dbReference type="PROSITE" id="PS50206"/>
    </source>
</evidence>
<evidence type="ECO:0000313" key="11">
    <source>
        <dbReference type="EMBL" id="KAF5316606.1"/>
    </source>
</evidence>
<dbReference type="OrthoDB" id="8300214at2759"/>
<comment type="caution">
    <text evidence="11">The sequence shown here is derived from an EMBL/GenBank/DDBJ whole genome shotgun (WGS) entry which is preliminary data.</text>
</comment>
<feature type="region of interest" description="Disordered" evidence="9">
    <location>
        <begin position="1"/>
        <end position="20"/>
    </location>
</feature>
<dbReference type="GO" id="GO:0030791">
    <property type="term" value="F:arsenite methyltransferase activity"/>
    <property type="evidence" value="ECO:0007669"/>
    <property type="project" value="UniProtKB-EC"/>
</dbReference>
<organism evidence="11 12">
    <name type="scientific">Psilocybe cf. subviscida</name>
    <dbReference type="NCBI Taxonomy" id="2480587"/>
    <lineage>
        <taxon>Eukaryota</taxon>
        <taxon>Fungi</taxon>
        <taxon>Dikarya</taxon>
        <taxon>Basidiomycota</taxon>
        <taxon>Agaricomycotina</taxon>
        <taxon>Agaricomycetes</taxon>
        <taxon>Agaricomycetidae</taxon>
        <taxon>Agaricales</taxon>
        <taxon>Agaricineae</taxon>
        <taxon>Strophariaceae</taxon>
        <taxon>Psilocybe</taxon>
    </lineage>
</organism>
<dbReference type="PANTHER" id="PTHR43675">
    <property type="entry name" value="ARSENITE METHYLTRANSFERASE"/>
    <property type="match status" value="1"/>
</dbReference>
<dbReference type="Proteomes" id="UP000567179">
    <property type="component" value="Unassembled WGS sequence"/>
</dbReference>
<comment type="similarity">
    <text evidence="3">Belongs to the methyltransferase superfamily. Arsenite methyltransferase family.</text>
</comment>
<evidence type="ECO:0000313" key="12">
    <source>
        <dbReference type="Proteomes" id="UP000567179"/>
    </source>
</evidence>
<dbReference type="Pfam" id="PF13847">
    <property type="entry name" value="Methyltransf_31"/>
    <property type="match status" value="1"/>
</dbReference>
<dbReference type="InterPro" id="IPR025714">
    <property type="entry name" value="Methyltranfer_dom"/>
</dbReference>
<gene>
    <name evidence="11" type="ORF">D9619_006263</name>
</gene>
<dbReference type="SUPFAM" id="SSF52821">
    <property type="entry name" value="Rhodanese/Cell cycle control phosphatase"/>
    <property type="match status" value="1"/>
</dbReference>
<dbReference type="PROSITE" id="PS50206">
    <property type="entry name" value="RHODANESE_3"/>
    <property type="match status" value="1"/>
</dbReference>
<comment type="catalytic activity">
    <reaction evidence="8">
        <text>arsenic triglutathione + 3 [thioredoxin]-dithiol + 3 S-adenosyl-L-methionine = trimethylarsine + 3 [thioredoxin]-disulfide + 3 glutathione + 3 S-adenosyl-L-homocysteine + 3 H(+)</text>
        <dbReference type="Rhea" id="RHEA:69432"/>
        <dbReference type="Rhea" id="RHEA-COMP:10698"/>
        <dbReference type="Rhea" id="RHEA-COMP:10700"/>
        <dbReference type="ChEBI" id="CHEBI:15378"/>
        <dbReference type="ChEBI" id="CHEBI:27130"/>
        <dbReference type="ChEBI" id="CHEBI:29950"/>
        <dbReference type="ChEBI" id="CHEBI:50058"/>
        <dbReference type="ChEBI" id="CHEBI:57856"/>
        <dbReference type="ChEBI" id="CHEBI:57925"/>
        <dbReference type="ChEBI" id="CHEBI:59789"/>
        <dbReference type="ChEBI" id="CHEBI:183640"/>
        <dbReference type="EC" id="2.1.1.137"/>
    </reaction>
</comment>
<reference evidence="11 12" key="1">
    <citation type="journal article" date="2020" name="ISME J.">
        <title>Uncovering the hidden diversity of litter-decomposition mechanisms in mushroom-forming fungi.</title>
        <authorList>
            <person name="Floudas D."/>
            <person name="Bentzer J."/>
            <person name="Ahren D."/>
            <person name="Johansson T."/>
            <person name="Persson P."/>
            <person name="Tunlid A."/>
        </authorList>
    </citation>
    <scope>NUCLEOTIDE SEQUENCE [LARGE SCALE GENOMIC DNA]</scope>
    <source>
        <strain evidence="11 12">CBS 101986</strain>
    </source>
</reference>
<keyword evidence="1" id="KW-0808">Transferase</keyword>
<dbReference type="Gene3D" id="3.40.50.150">
    <property type="entry name" value="Vaccinia Virus protein VP39"/>
    <property type="match status" value="1"/>
</dbReference>
<dbReference type="InterPro" id="IPR029063">
    <property type="entry name" value="SAM-dependent_MTases_sf"/>
</dbReference>
<dbReference type="SMART" id="SM00450">
    <property type="entry name" value="RHOD"/>
    <property type="match status" value="1"/>
</dbReference>
<evidence type="ECO:0000256" key="7">
    <source>
        <dbReference type="ARBA" id="ARBA00047943"/>
    </source>
</evidence>
<evidence type="ECO:0000256" key="4">
    <source>
        <dbReference type="ARBA" id="ARBA00034521"/>
    </source>
</evidence>
<evidence type="ECO:0000256" key="6">
    <source>
        <dbReference type="ARBA" id="ARBA00047941"/>
    </source>
</evidence>
<sequence length="462" mass="49526">MTSTCCSANNTTKSMQDNANNNTDIVGIVKEAYSTKAREGVPAEYAKRVAQAFGYTEEQLLTVPDGASLGLSCGNPVASASLKEGETVLDLGSGGGIDVFLAAAKVGSTGCVVGLDMSDDMISLARKNAARKELKPPHVAFVKALLTEPLPIESNSVDCILSNCVLNLLPDEGKAAVLKEAYRVLKPGGRITLDDIVAKKILPDNIRNDIAGYIGCVAGAIPLERYQGLFEEAGFTNVVFVDTKNDLNIYYAAPGQPSATTPAGASSCCSPAPTAAQTKPGNSAQIPVKPEYEVNDWVASYQIYAIKASATPAVEIPATVLAQWWDAYPVVKSSPSNATAEEVAELIRQANKQGDAKRDFAVIDVRRNDHGGGHVRGSHNWHAQTFYDDLPKFFEEFKDTPRVFFYCQSSNGRGPRSAGWYQDYLDAHTGDHSSAAYVLKGGIKNWKATFAGQEDLIDIDEE</sequence>
<dbReference type="InterPro" id="IPR026669">
    <property type="entry name" value="Arsenite_MeTrfase-like"/>
</dbReference>
<evidence type="ECO:0000256" key="9">
    <source>
        <dbReference type="SAM" id="MobiDB-lite"/>
    </source>
</evidence>
<dbReference type="InterPro" id="IPR036873">
    <property type="entry name" value="Rhodanese-like_dom_sf"/>
</dbReference>
<evidence type="ECO:0000256" key="1">
    <source>
        <dbReference type="ARBA" id="ARBA00022679"/>
    </source>
</evidence>
<dbReference type="EC" id="2.1.1.137" evidence="4"/>
<evidence type="ECO:0000256" key="2">
    <source>
        <dbReference type="ARBA" id="ARBA00022691"/>
    </source>
</evidence>
<proteinExistence type="inferred from homology"/>
<evidence type="ECO:0000256" key="5">
    <source>
        <dbReference type="ARBA" id="ARBA00034545"/>
    </source>
</evidence>
<dbReference type="EMBL" id="JAACJJ010000042">
    <property type="protein sequence ID" value="KAF5316606.1"/>
    <property type="molecule type" value="Genomic_DNA"/>
</dbReference>
<name>A0A8H5B5G8_9AGAR</name>
<accession>A0A8H5B5G8</accession>
<evidence type="ECO:0000256" key="8">
    <source>
        <dbReference type="ARBA" id="ARBA00048428"/>
    </source>
</evidence>
<dbReference type="AlphaFoldDB" id="A0A8H5B5G8"/>
<protein>
    <recommendedName>
        <fullName evidence="5">Arsenite methyltransferase</fullName>
        <ecNumber evidence="4">2.1.1.137</ecNumber>
    </recommendedName>
</protein>
<comment type="catalytic activity">
    <reaction evidence="6">
        <text>arsenic triglutathione + [thioredoxin]-dithiol + S-adenosyl-L-methionine + 2 H2O = methylarsonous acid + [thioredoxin]-disulfide + 3 glutathione + S-adenosyl-L-homocysteine + H(+)</text>
        <dbReference type="Rhea" id="RHEA:69460"/>
        <dbReference type="Rhea" id="RHEA-COMP:10698"/>
        <dbReference type="Rhea" id="RHEA-COMP:10700"/>
        <dbReference type="ChEBI" id="CHEBI:15377"/>
        <dbReference type="ChEBI" id="CHEBI:15378"/>
        <dbReference type="ChEBI" id="CHEBI:17826"/>
        <dbReference type="ChEBI" id="CHEBI:29950"/>
        <dbReference type="ChEBI" id="CHEBI:50058"/>
        <dbReference type="ChEBI" id="CHEBI:57856"/>
        <dbReference type="ChEBI" id="CHEBI:57925"/>
        <dbReference type="ChEBI" id="CHEBI:59789"/>
        <dbReference type="ChEBI" id="CHEBI:183640"/>
        <dbReference type="EC" id="2.1.1.137"/>
    </reaction>
</comment>
<dbReference type="InterPro" id="IPR001763">
    <property type="entry name" value="Rhodanese-like_dom"/>
</dbReference>
<dbReference type="CDD" id="cd02440">
    <property type="entry name" value="AdoMet_MTases"/>
    <property type="match status" value="1"/>
</dbReference>